<proteinExistence type="predicted"/>
<dbReference type="GO" id="GO:0003746">
    <property type="term" value="F:translation elongation factor activity"/>
    <property type="evidence" value="ECO:0007669"/>
    <property type="project" value="UniProtKB-KW"/>
</dbReference>
<keyword evidence="2" id="KW-1185">Reference proteome</keyword>
<comment type="caution">
    <text evidence="1">The sequence shown here is derived from an EMBL/GenBank/DDBJ whole genome shotgun (WGS) entry which is preliminary data.</text>
</comment>
<name>A0AAW2ZIP8_9EUKA</name>
<sequence length="222" mass="26468">MTKTKTVLIAKTKSERNSRGKKHNHLPNSCKWKYYDFEKNWDTFYNVWQSKKAQDILEKQMKVWCKEEAYYNNGEKPVWKRGDDLWRYSRTDYHMTRIDERVEAEMEELGVVMNYDDDNFDEEKYKALENELYDKHKPQKGTYEAQILVMGANYLISTLFYCAGVMFPNCKIEVRSGDGGEVVVLPDKHLVFDFVRLWREGPSNPSDFEGWKVLKRNKILTE</sequence>
<dbReference type="Proteomes" id="UP001431209">
    <property type="component" value="Unassembled WGS sequence"/>
</dbReference>
<reference evidence="1 2" key="1">
    <citation type="submission" date="2024-03" db="EMBL/GenBank/DDBJ databases">
        <title>The Acrasis kona genome and developmental transcriptomes reveal deep origins of eukaryotic multicellular pathways.</title>
        <authorList>
            <person name="Sheikh S."/>
            <person name="Fu C.-J."/>
            <person name="Brown M.W."/>
            <person name="Baldauf S.L."/>
        </authorList>
    </citation>
    <scope>NUCLEOTIDE SEQUENCE [LARGE SCALE GENOMIC DNA]</scope>
    <source>
        <strain evidence="1 2">ATCC MYA-3509</strain>
    </source>
</reference>
<accession>A0AAW2ZIP8</accession>
<evidence type="ECO:0000313" key="1">
    <source>
        <dbReference type="EMBL" id="KAL0489355.1"/>
    </source>
</evidence>
<dbReference type="AlphaFoldDB" id="A0AAW2ZIP8"/>
<organism evidence="1 2">
    <name type="scientific">Acrasis kona</name>
    <dbReference type="NCBI Taxonomy" id="1008807"/>
    <lineage>
        <taxon>Eukaryota</taxon>
        <taxon>Discoba</taxon>
        <taxon>Heterolobosea</taxon>
        <taxon>Tetramitia</taxon>
        <taxon>Eutetramitia</taxon>
        <taxon>Acrasidae</taxon>
        <taxon>Acrasis</taxon>
    </lineage>
</organism>
<keyword evidence="1" id="KW-0648">Protein biosynthesis</keyword>
<evidence type="ECO:0000313" key="2">
    <source>
        <dbReference type="Proteomes" id="UP001431209"/>
    </source>
</evidence>
<dbReference type="EMBL" id="JAOPGA020001549">
    <property type="protein sequence ID" value="KAL0489355.1"/>
    <property type="molecule type" value="Genomic_DNA"/>
</dbReference>
<keyword evidence="1" id="KW-0251">Elongation factor</keyword>
<protein>
    <submittedName>
        <fullName evidence="1">Elongation factor Ts</fullName>
    </submittedName>
</protein>
<gene>
    <name evidence="1" type="ORF">AKO1_009217</name>
</gene>